<accession>A0A919U9B3</accession>
<dbReference type="EMBL" id="BONQ01000025">
    <property type="protein sequence ID" value="GIG43585.1"/>
    <property type="molecule type" value="Genomic_DNA"/>
</dbReference>
<evidence type="ECO:0000313" key="1">
    <source>
        <dbReference type="EMBL" id="GIG43585.1"/>
    </source>
</evidence>
<evidence type="ECO:0000313" key="2">
    <source>
        <dbReference type="Proteomes" id="UP000660611"/>
    </source>
</evidence>
<organism evidence="1 2">
    <name type="scientific">Dactylosporangium siamense</name>
    <dbReference type="NCBI Taxonomy" id="685454"/>
    <lineage>
        <taxon>Bacteria</taxon>
        <taxon>Bacillati</taxon>
        <taxon>Actinomycetota</taxon>
        <taxon>Actinomycetes</taxon>
        <taxon>Micromonosporales</taxon>
        <taxon>Micromonosporaceae</taxon>
        <taxon>Dactylosporangium</taxon>
    </lineage>
</organism>
<name>A0A919U9B3_9ACTN</name>
<dbReference type="Proteomes" id="UP000660611">
    <property type="component" value="Unassembled WGS sequence"/>
</dbReference>
<keyword evidence="2" id="KW-1185">Reference proteome</keyword>
<sequence>MQFAAIPLDPHHQAETAELVGDVPQRGGHTGQIAAAWPVSDERGDVVAETVGGDHVHQDMEQPPRFLRWLRAGRLD</sequence>
<dbReference type="AlphaFoldDB" id="A0A919U9B3"/>
<comment type="caution">
    <text evidence="1">The sequence shown here is derived from an EMBL/GenBank/DDBJ whole genome shotgun (WGS) entry which is preliminary data.</text>
</comment>
<proteinExistence type="predicted"/>
<reference evidence="1" key="1">
    <citation type="submission" date="2021-01" db="EMBL/GenBank/DDBJ databases">
        <title>Whole genome shotgun sequence of Dactylosporangium siamense NBRC 106093.</title>
        <authorList>
            <person name="Komaki H."/>
            <person name="Tamura T."/>
        </authorList>
    </citation>
    <scope>NUCLEOTIDE SEQUENCE</scope>
    <source>
        <strain evidence="1">NBRC 106093</strain>
    </source>
</reference>
<protein>
    <submittedName>
        <fullName evidence="1">Uncharacterized protein</fullName>
    </submittedName>
</protein>
<gene>
    <name evidence="1" type="ORF">Dsi01nite_016260</name>
</gene>